<protein>
    <submittedName>
        <fullName evidence="6">Response regulator transcription factor</fullName>
    </submittedName>
</protein>
<reference evidence="6" key="1">
    <citation type="journal article" date="2023" name="Comput. Struct. Biotechnol. J.">
        <title>Discovery of a novel marine Bacteroidetes with a rich repertoire of carbohydrate-active enzymes.</title>
        <authorList>
            <person name="Chen B."/>
            <person name="Liu G."/>
            <person name="Chen Q."/>
            <person name="Wang H."/>
            <person name="Liu L."/>
            <person name="Tang K."/>
        </authorList>
    </citation>
    <scope>NUCLEOTIDE SEQUENCE</scope>
    <source>
        <strain evidence="6">TK19036</strain>
    </source>
</reference>
<gene>
    <name evidence="6" type="ORF">K4G66_30055</name>
</gene>
<feature type="domain" description="HTH luxR-type" evidence="4">
    <location>
        <begin position="145"/>
        <end position="210"/>
    </location>
</feature>
<feature type="modified residue" description="4-aspartylphosphate" evidence="3">
    <location>
        <position position="53"/>
    </location>
</feature>
<proteinExistence type="predicted"/>
<dbReference type="Pfam" id="PF00196">
    <property type="entry name" value="GerE"/>
    <property type="match status" value="1"/>
</dbReference>
<evidence type="ECO:0000259" key="5">
    <source>
        <dbReference type="PROSITE" id="PS50110"/>
    </source>
</evidence>
<dbReference type="InterPro" id="IPR058245">
    <property type="entry name" value="NreC/VraR/RcsB-like_REC"/>
</dbReference>
<dbReference type="GO" id="GO:0006355">
    <property type="term" value="P:regulation of DNA-templated transcription"/>
    <property type="evidence" value="ECO:0007669"/>
    <property type="project" value="InterPro"/>
</dbReference>
<dbReference type="PANTHER" id="PTHR43214:SF17">
    <property type="entry name" value="TRANSCRIPTIONAL REGULATORY PROTEIN RCSB"/>
    <property type="match status" value="1"/>
</dbReference>
<sequence length="214" mass="25310">MTILIADDHAIFREGVKNLIITQYPEDEILEAEDGKLTLELLSRHTCHLLILDLNMPQIDGLSVAKEVKQKYPSVYILVLTLYTDYGHLEELLQIGIHSFLTKEASREQMMYVFDQARKGEKYYPQFVSEWMHERLIQHHRWQNDFRLIERFNPKELQVLRLLCQEHTTKEIAKMMHVSHRTVEGYRQNLLQKTETRNSIGLVKFAIKTGLYEP</sequence>
<evidence type="ECO:0000259" key="4">
    <source>
        <dbReference type="PROSITE" id="PS50043"/>
    </source>
</evidence>
<dbReference type="CDD" id="cd06170">
    <property type="entry name" value="LuxR_C_like"/>
    <property type="match status" value="1"/>
</dbReference>
<name>A0AA49JG59_9BACT</name>
<dbReference type="GO" id="GO:0000160">
    <property type="term" value="P:phosphorelay signal transduction system"/>
    <property type="evidence" value="ECO:0007669"/>
    <property type="project" value="InterPro"/>
</dbReference>
<dbReference type="PROSITE" id="PS50043">
    <property type="entry name" value="HTH_LUXR_2"/>
    <property type="match status" value="1"/>
</dbReference>
<evidence type="ECO:0000313" key="6">
    <source>
        <dbReference type="EMBL" id="WKN36609.1"/>
    </source>
</evidence>
<dbReference type="PANTHER" id="PTHR43214">
    <property type="entry name" value="TWO-COMPONENT RESPONSE REGULATOR"/>
    <property type="match status" value="1"/>
</dbReference>
<accession>A0AA49JG59</accession>
<dbReference type="InterPro" id="IPR001789">
    <property type="entry name" value="Sig_transdc_resp-reg_receiver"/>
</dbReference>
<keyword evidence="2" id="KW-0238">DNA-binding</keyword>
<dbReference type="Gene3D" id="3.40.50.2300">
    <property type="match status" value="1"/>
</dbReference>
<dbReference type="AlphaFoldDB" id="A0AA49JG59"/>
<dbReference type="GO" id="GO:0003677">
    <property type="term" value="F:DNA binding"/>
    <property type="evidence" value="ECO:0007669"/>
    <property type="project" value="UniProtKB-KW"/>
</dbReference>
<dbReference type="CDD" id="cd17535">
    <property type="entry name" value="REC_NarL-like"/>
    <property type="match status" value="1"/>
</dbReference>
<dbReference type="SUPFAM" id="SSF52172">
    <property type="entry name" value="CheY-like"/>
    <property type="match status" value="1"/>
</dbReference>
<keyword evidence="1 3" id="KW-0597">Phosphoprotein</keyword>
<feature type="domain" description="Response regulatory" evidence="5">
    <location>
        <begin position="2"/>
        <end position="118"/>
    </location>
</feature>
<dbReference type="InterPro" id="IPR039420">
    <property type="entry name" value="WalR-like"/>
</dbReference>
<dbReference type="Pfam" id="PF00072">
    <property type="entry name" value="Response_reg"/>
    <property type="match status" value="1"/>
</dbReference>
<dbReference type="SUPFAM" id="SSF46894">
    <property type="entry name" value="C-terminal effector domain of the bipartite response regulators"/>
    <property type="match status" value="1"/>
</dbReference>
<evidence type="ECO:0000256" key="3">
    <source>
        <dbReference type="PROSITE-ProRule" id="PRU00169"/>
    </source>
</evidence>
<evidence type="ECO:0000256" key="2">
    <source>
        <dbReference type="ARBA" id="ARBA00023125"/>
    </source>
</evidence>
<organism evidence="6">
    <name type="scientific">Roseihalotalea indica</name>
    <dbReference type="NCBI Taxonomy" id="2867963"/>
    <lineage>
        <taxon>Bacteria</taxon>
        <taxon>Pseudomonadati</taxon>
        <taxon>Bacteroidota</taxon>
        <taxon>Cytophagia</taxon>
        <taxon>Cytophagales</taxon>
        <taxon>Catalimonadaceae</taxon>
        <taxon>Roseihalotalea</taxon>
    </lineage>
</organism>
<dbReference type="InterPro" id="IPR016032">
    <property type="entry name" value="Sig_transdc_resp-reg_C-effctor"/>
</dbReference>
<dbReference type="InterPro" id="IPR000792">
    <property type="entry name" value="Tscrpt_reg_LuxR_C"/>
</dbReference>
<dbReference type="EMBL" id="CP120682">
    <property type="protein sequence ID" value="WKN36609.1"/>
    <property type="molecule type" value="Genomic_DNA"/>
</dbReference>
<evidence type="ECO:0000256" key="1">
    <source>
        <dbReference type="ARBA" id="ARBA00022553"/>
    </source>
</evidence>
<dbReference type="SMART" id="SM00421">
    <property type="entry name" value="HTH_LUXR"/>
    <property type="match status" value="1"/>
</dbReference>
<dbReference type="PRINTS" id="PR00038">
    <property type="entry name" value="HTHLUXR"/>
</dbReference>
<dbReference type="SMART" id="SM00448">
    <property type="entry name" value="REC"/>
    <property type="match status" value="1"/>
</dbReference>
<dbReference type="InterPro" id="IPR011006">
    <property type="entry name" value="CheY-like_superfamily"/>
</dbReference>
<dbReference type="PROSITE" id="PS50110">
    <property type="entry name" value="RESPONSE_REGULATORY"/>
    <property type="match status" value="1"/>
</dbReference>
<reference evidence="6" key="2">
    <citation type="journal article" date="2024" name="Antonie Van Leeuwenhoek">
        <title>Roseihalotalea indica gen. nov., sp. nov., a halophilic Bacteroidetes from mesopelagic Southwest Indian Ocean with higher carbohydrate metabolic potential.</title>
        <authorList>
            <person name="Chen B."/>
            <person name="Zhang M."/>
            <person name="Lin D."/>
            <person name="Ye J."/>
            <person name="Tang K."/>
        </authorList>
    </citation>
    <scope>NUCLEOTIDE SEQUENCE</scope>
    <source>
        <strain evidence="6">TK19036</strain>
    </source>
</reference>